<gene>
    <name evidence="1" type="ORF">ARMOST_16383</name>
</gene>
<evidence type="ECO:0000313" key="2">
    <source>
        <dbReference type="Proteomes" id="UP000219338"/>
    </source>
</evidence>
<dbReference type="Proteomes" id="UP000219338">
    <property type="component" value="Unassembled WGS sequence"/>
</dbReference>
<name>A0A284RW02_ARMOS</name>
<protein>
    <submittedName>
        <fullName evidence="1">Uncharacterized protein</fullName>
    </submittedName>
</protein>
<sequence length="173" mass="19038">MVLNEMHSWIIGASEFQSCINLSRGILHMKLEVEHVTSGAGSALALEYLIYLSLRFTNSFPCLDHAKPHVWGFTPVSAIPTRLCMGVDNGSVDEEERQTYVHIEQVILQPSHSPTHSSTPVAPDSHRTYLLHGYARVFVPSLDDYNCGVVLHAQLAGNAARWICSGISHEDGG</sequence>
<accession>A0A284RW02</accession>
<organism evidence="1 2">
    <name type="scientific">Armillaria ostoyae</name>
    <name type="common">Armillaria root rot fungus</name>
    <dbReference type="NCBI Taxonomy" id="47428"/>
    <lineage>
        <taxon>Eukaryota</taxon>
        <taxon>Fungi</taxon>
        <taxon>Dikarya</taxon>
        <taxon>Basidiomycota</taxon>
        <taxon>Agaricomycotina</taxon>
        <taxon>Agaricomycetes</taxon>
        <taxon>Agaricomycetidae</taxon>
        <taxon>Agaricales</taxon>
        <taxon>Marasmiineae</taxon>
        <taxon>Physalacriaceae</taxon>
        <taxon>Armillaria</taxon>
    </lineage>
</organism>
<reference evidence="2" key="1">
    <citation type="journal article" date="2017" name="Nat. Ecol. Evol.">
        <title>Genome expansion and lineage-specific genetic innovations in the forest pathogenic fungi Armillaria.</title>
        <authorList>
            <person name="Sipos G."/>
            <person name="Prasanna A.N."/>
            <person name="Walter M.C."/>
            <person name="O'Connor E."/>
            <person name="Balint B."/>
            <person name="Krizsan K."/>
            <person name="Kiss B."/>
            <person name="Hess J."/>
            <person name="Varga T."/>
            <person name="Slot J."/>
            <person name="Riley R."/>
            <person name="Boka B."/>
            <person name="Rigling D."/>
            <person name="Barry K."/>
            <person name="Lee J."/>
            <person name="Mihaltcheva S."/>
            <person name="LaButti K."/>
            <person name="Lipzen A."/>
            <person name="Waldron R."/>
            <person name="Moloney N.M."/>
            <person name="Sperisen C."/>
            <person name="Kredics L."/>
            <person name="Vagvoelgyi C."/>
            <person name="Patrignani A."/>
            <person name="Fitzpatrick D."/>
            <person name="Nagy I."/>
            <person name="Doyle S."/>
            <person name="Anderson J.B."/>
            <person name="Grigoriev I.V."/>
            <person name="Gueldener U."/>
            <person name="Muensterkoetter M."/>
            <person name="Nagy L.G."/>
        </authorList>
    </citation>
    <scope>NUCLEOTIDE SEQUENCE [LARGE SCALE GENOMIC DNA]</scope>
    <source>
        <strain evidence="2">C18/9</strain>
    </source>
</reference>
<dbReference type="EMBL" id="FUEG01000018">
    <property type="protein sequence ID" value="SJL12948.1"/>
    <property type="molecule type" value="Genomic_DNA"/>
</dbReference>
<keyword evidence="2" id="KW-1185">Reference proteome</keyword>
<proteinExistence type="predicted"/>
<dbReference type="AlphaFoldDB" id="A0A284RW02"/>
<evidence type="ECO:0000313" key="1">
    <source>
        <dbReference type="EMBL" id="SJL12948.1"/>
    </source>
</evidence>